<accession>A0A1L7WM69</accession>
<sequence>MNERRRNERWFKKALHKRPGSKNRRHLSCRPKHTGEEQRWNQHRYPYLPSERKSDFVVLPYGSQTQYYQRSTPDPRDFAHLSLSSSELDDADAWESSSNIDNFPTRKASTKYTLLLVAPRTFQHLWSNLGVESMHDFPPSHHDDDGIYVEEYKCTRVIPSATLRRKKEGFKSRVYYTSNSRPCDYNQCNGTQRRIEPCVILNDIDDNPIDVDNELLVTHPLLFSNIQICSQDSPNCLNCHASNVHMSGALLEDENGYLFRAPVSFPGRPTTVDHFVSGTGFVDEMMAGIPLMSGAILPPKEAMCTSQGVLEDAIEDELENDDFEQAQQLAIMELLEAEQREAELSEIMRQMALQRNLSANSYAASRVKPDRPTVSFQPSTVKPDRPGYHFQPSIVQSGRSTHSSQSSVKLDKHTLRRRRNVEHPQNAEAKAKLDRYNKWWIDAQSRSSSTKPILDLIPFLSPSNPPNSRESDSGYDWKWAAHEFFCLAFKLEPKAVFQLDTSPRLTLKPHPSSTPNSTIQSLHKLRAQLKLEKVRWHEDKLRSLFGDEIARDERSKQVWSAVIGLKGEVERLLERGGDR</sequence>
<evidence type="ECO:0000313" key="2">
    <source>
        <dbReference type="EMBL" id="CZR53873.1"/>
    </source>
</evidence>
<dbReference type="Proteomes" id="UP000184330">
    <property type="component" value="Unassembled WGS sequence"/>
</dbReference>
<dbReference type="EMBL" id="FJOG01000004">
    <property type="protein sequence ID" value="CZR53873.1"/>
    <property type="molecule type" value="Genomic_DNA"/>
</dbReference>
<feature type="compositionally biased region" description="Basic and acidic residues" evidence="1">
    <location>
        <begin position="1"/>
        <end position="11"/>
    </location>
</feature>
<feature type="region of interest" description="Disordered" evidence="1">
    <location>
        <begin position="1"/>
        <end position="38"/>
    </location>
</feature>
<evidence type="ECO:0000313" key="3">
    <source>
        <dbReference type="Proteomes" id="UP000184330"/>
    </source>
</evidence>
<gene>
    <name evidence="2" type="ORF">PAC_03755</name>
</gene>
<organism evidence="2 3">
    <name type="scientific">Phialocephala subalpina</name>
    <dbReference type="NCBI Taxonomy" id="576137"/>
    <lineage>
        <taxon>Eukaryota</taxon>
        <taxon>Fungi</taxon>
        <taxon>Dikarya</taxon>
        <taxon>Ascomycota</taxon>
        <taxon>Pezizomycotina</taxon>
        <taxon>Leotiomycetes</taxon>
        <taxon>Helotiales</taxon>
        <taxon>Mollisiaceae</taxon>
        <taxon>Phialocephala</taxon>
        <taxon>Phialocephala fortinii species complex</taxon>
    </lineage>
</organism>
<dbReference type="AlphaFoldDB" id="A0A1L7WM69"/>
<keyword evidence="3" id="KW-1185">Reference proteome</keyword>
<reference evidence="2 3" key="1">
    <citation type="submission" date="2016-03" db="EMBL/GenBank/DDBJ databases">
        <authorList>
            <person name="Ploux O."/>
        </authorList>
    </citation>
    <scope>NUCLEOTIDE SEQUENCE [LARGE SCALE GENOMIC DNA]</scope>
    <source>
        <strain evidence="2 3">UAMH 11012</strain>
    </source>
</reference>
<name>A0A1L7WM69_9HELO</name>
<protein>
    <submittedName>
        <fullName evidence="2">Uncharacterized protein</fullName>
    </submittedName>
</protein>
<evidence type="ECO:0000256" key="1">
    <source>
        <dbReference type="SAM" id="MobiDB-lite"/>
    </source>
</evidence>
<dbReference type="OrthoDB" id="3557539at2759"/>
<feature type="compositionally biased region" description="Basic residues" evidence="1">
    <location>
        <begin position="12"/>
        <end position="32"/>
    </location>
</feature>
<proteinExistence type="predicted"/>
<feature type="region of interest" description="Disordered" evidence="1">
    <location>
        <begin position="363"/>
        <end position="387"/>
    </location>
</feature>